<proteinExistence type="predicted"/>
<dbReference type="EMBL" id="CP018799">
    <property type="protein sequence ID" value="ATX80707.1"/>
    <property type="molecule type" value="Genomic_DNA"/>
</dbReference>
<name>A0A2K8L0B2_MARES</name>
<dbReference type="AlphaFoldDB" id="A0A2K8L0B2"/>
<evidence type="ECO:0008006" key="3">
    <source>
        <dbReference type="Google" id="ProtNLM"/>
    </source>
</evidence>
<accession>A0A2K8L0B2</accession>
<evidence type="ECO:0000313" key="1">
    <source>
        <dbReference type="EMBL" id="ATX80707.1"/>
    </source>
</evidence>
<sequence length="113" mass="12939">MHRLFTGEVSGCEIFESNVEHHSDVRFKDIEYVINDFLGVSSHSVEVGHTEIYASTDEMISRTKHQLKIALVVPQGPLLDLANNYCSLMREQVFECDVFHTLEDARHWATSKT</sequence>
<keyword evidence="2" id="KW-1185">Reference proteome</keyword>
<evidence type="ECO:0000313" key="2">
    <source>
        <dbReference type="Proteomes" id="UP000231701"/>
    </source>
</evidence>
<protein>
    <recommendedName>
        <fullName evidence="3">SpoIIAA-like</fullName>
    </recommendedName>
</protein>
<dbReference type="Proteomes" id="UP000231701">
    <property type="component" value="Chromosome"/>
</dbReference>
<dbReference type="KEGG" id="maes:Ga0123461_2306"/>
<organism evidence="1 2">
    <name type="scientific">Mariprofundus aestuarium</name>
    <dbReference type="NCBI Taxonomy" id="1921086"/>
    <lineage>
        <taxon>Bacteria</taxon>
        <taxon>Pseudomonadati</taxon>
        <taxon>Pseudomonadota</taxon>
        <taxon>Candidatius Mariprofundia</taxon>
        <taxon>Mariprofundales</taxon>
        <taxon>Mariprofundaceae</taxon>
        <taxon>Mariprofundus</taxon>
    </lineage>
</organism>
<gene>
    <name evidence="1" type="ORF">Ga0123461_2306</name>
</gene>
<reference evidence="1 2" key="1">
    <citation type="submission" date="2016-12" db="EMBL/GenBank/DDBJ databases">
        <title>Isolation and genomic insights into novel planktonic Zetaproteobacteria from stratified waters of the Chesapeake Bay.</title>
        <authorList>
            <person name="McAllister S.M."/>
            <person name="Kato S."/>
            <person name="Chan C.S."/>
            <person name="Chiu B.K."/>
            <person name="Field E.K."/>
        </authorList>
    </citation>
    <scope>NUCLEOTIDE SEQUENCE [LARGE SCALE GENOMIC DNA]</scope>
    <source>
        <strain evidence="1 2">CP-5</strain>
    </source>
</reference>